<dbReference type="PANTHER" id="PTHR30055">
    <property type="entry name" value="HTH-TYPE TRANSCRIPTIONAL REGULATOR RUTR"/>
    <property type="match status" value="1"/>
</dbReference>
<dbReference type="GO" id="GO:0003700">
    <property type="term" value="F:DNA-binding transcription factor activity"/>
    <property type="evidence" value="ECO:0007669"/>
    <property type="project" value="TreeGrafter"/>
</dbReference>
<evidence type="ECO:0000256" key="4">
    <source>
        <dbReference type="PROSITE-ProRule" id="PRU00335"/>
    </source>
</evidence>
<evidence type="ECO:0000313" key="7">
    <source>
        <dbReference type="Proteomes" id="UP000235777"/>
    </source>
</evidence>
<keyword evidence="1" id="KW-0805">Transcription regulation</keyword>
<dbReference type="PROSITE" id="PS50977">
    <property type="entry name" value="HTH_TETR_2"/>
    <property type="match status" value="1"/>
</dbReference>
<dbReference type="InterPro" id="IPR001647">
    <property type="entry name" value="HTH_TetR"/>
</dbReference>
<evidence type="ECO:0000256" key="3">
    <source>
        <dbReference type="ARBA" id="ARBA00023163"/>
    </source>
</evidence>
<dbReference type="STRING" id="863227.GCA_000373005_00016"/>
<protein>
    <submittedName>
        <fullName evidence="6">TetR/AcrR family transcriptional regulator</fullName>
    </submittedName>
</protein>
<dbReference type="InterPro" id="IPR039536">
    <property type="entry name" value="TetR_C_Proteobacteria"/>
</dbReference>
<comment type="caution">
    <text evidence="6">The sequence shown here is derived from an EMBL/GenBank/DDBJ whole genome shotgun (WGS) entry which is preliminary data.</text>
</comment>
<gene>
    <name evidence="6" type="ORF">C0Z20_05610</name>
</gene>
<keyword evidence="3" id="KW-0804">Transcription</keyword>
<sequence>MVSYISSGPIVKVAHSKPSSRRDGEKEMGTVAVRNLKKRQAILEAAYQLFRTNGFERTSMSAIVAVVGGSKGTIYAHFGSKEKLFVDCMFSVPEYSMARMLEGLRAESNDLDAQLREFGESFLRLACTSEVVSVRRLMISEAQRGGVGRMFYERFQTFQQELASFVSRWMAHGRLHRADAHIAATQLRLLLEAEVIDPLLLCATDGPIADVDVRRMSSRAIDTFLRAYAPKAVQTTEPAPQGAPAQFAPGG</sequence>
<dbReference type="GO" id="GO:0000976">
    <property type="term" value="F:transcription cis-regulatory region binding"/>
    <property type="evidence" value="ECO:0007669"/>
    <property type="project" value="TreeGrafter"/>
</dbReference>
<keyword evidence="2 4" id="KW-0238">DNA-binding</keyword>
<dbReference type="PRINTS" id="PR00455">
    <property type="entry name" value="HTHTETR"/>
</dbReference>
<dbReference type="SUPFAM" id="SSF46689">
    <property type="entry name" value="Homeodomain-like"/>
    <property type="match status" value="1"/>
</dbReference>
<dbReference type="AlphaFoldDB" id="A0A2N7X9D0"/>
<organism evidence="6 7">
    <name type="scientific">Trinickia symbiotica</name>
    <dbReference type="NCBI Taxonomy" id="863227"/>
    <lineage>
        <taxon>Bacteria</taxon>
        <taxon>Pseudomonadati</taxon>
        <taxon>Pseudomonadota</taxon>
        <taxon>Betaproteobacteria</taxon>
        <taxon>Burkholderiales</taxon>
        <taxon>Burkholderiaceae</taxon>
        <taxon>Trinickia</taxon>
    </lineage>
</organism>
<evidence type="ECO:0000256" key="1">
    <source>
        <dbReference type="ARBA" id="ARBA00023015"/>
    </source>
</evidence>
<name>A0A2N7X9D0_9BURK</name>
<dbReference type="Proteomes" id="UP000235777">
    <property type="component" value="Unassembled WGS sequence"/>
</dbReference>
<feature type="DNA-binding region" description="H-T-H motif" evidence="4">
    <location>
        <begin position="59"/>
        <end position="78"/>
    </location>
</feature>
<keyword evidence="7" id="KW-1185">Reference proteome</keyword>
<feature type="domain" description="HTH tetR-type" evidence="5">
    <location>
        <begin position="36"/>
        <end position="96"/>
    </location>
</feature>
<dbReference type="Pfam" id="PF14246">
    <property type="entry name" value="TetR_C_7"/>
    <property type="match status" value="1"/>
</dbReference>
<dbReference type="PANTHER" id="PTHR30055:SF146">
    <property type="entry name" value="HTH-TYPE TRANSCRIPTIONAL DUAL REGULATOR CECR"/>
    <property type="match status" value="1"/>
</dbReference>
<reference evidence="6 7" key="1">
    <citation type="submission" date="2018-01" db="EMBL/GenBank/DDBJ databases">
        <title>Whole genome analyses suggest that Burkholderia sensu lato contains two further novel genera in the rhizoxinica-symbiotica group Mycetohabitans gen. nov., and Trinickia gen. nov.: implications for the evolution of diazotrophy and nodulation in the Burkholderiaceae.</title>
        <authorList>
            <person name="Estrada-de los Santos P."/>
            <person name="Palmer M."/>
            <person name="Chavez-Ramirez B."/>
            <person name="Beukes C."/>
            <person name="Steenkamp E.T."/>
            <person name="Hirsch A.M."/>
            <person name="Manyaka P."/>
            <person name="Maluk M."/>
            <person name="Lafos M."/>
            <person name="Crook M."/>
            <person name="Gross E."/>
            <person name="Simon M.F."/>
            <person name="Bueno dos Reis Junior F."/>
            <person name="Poole P.S."/>
            <person name="Venter S.N."/>
            <person name="James E.K."/>
        </authorList>
    </citation>
    <scope>NUCLEOTIDE SEQUENCE [LARGE SCALE GENOMIC DNA]</scope>
    <source>
        <strain evidence="6 7">JPY 581</strain>
    </source>
</reference>
<evidence type="ECO:0000256" key="2">
    <source>
        <dbReference type="ARBA" id="ARBA00023125"/>
    </source>
</evidence>
<dbReference type="InterPro" id="IPR009057">
    <property type="entry name" value="Homeodomain-like_sf"/>
</dbReference>
<accession>A0A2N7X9D0</accession>
<dbReference type="Pfam" id="PF00440">
    <property type="entry name" value="TetR_N"/>
    <property type="match status" value="1"/>
</dbReference>
<dbReference type="FunFam" id="1.10.10.60:FF:000141">
    <property type="entry name" value="TetR family transcriptional regulator"/>
    <property type="match status" value="1"/>
</dbReference>
<proteinExistence type="predicted"/>
<evidence type="ECO:0000313" key="6">
    <source>
        <dbReference type="EMBL" id="PMS38244.1"/>
    </source>
</evidence>
<dbReference type="Gene3D" id="1.10.10.60">
    <property type="entry name" value="Homeodomain-like"/>
    <property type="match status" value="1"/>
</dbReference>
<dbReference type="InterPro" id="IPR050109">
    <property type="entry name" value="HTH-type_TetR-like_transc_reg"/>
</dbReference>
<evidence type="ECO:0000259" key="5">
    <source>
        <dbReference type="PROSITE" id="PS50977"/>
    </source>
</evidence>
<dbReference type="EMBL" id="PNYC01000002">
    <property type="protein sequence ID" value="PMS38244.1"/>
    <property type="molecule type" value="Genomic_DNA"/>
</dbReference>
<dbReference type="Gene3D" id="1.10.357.10">
    <property type="entry name" value="Tetracycline Repressor, domain 2"/>
    <property type="match status" value="1"/>
</dbReference>